<dbReference type="GO" id="GO:0022857">
    <property type="term" value="F:transmembrane transporter activity"/>
    <property type="evidence" value="ECO:0007669"/>
    <property type="project" value="InterPro"/>
</dbReference>
<evidence type="ECO:0000313" key="12">
    <source>
        <dbReference type="Proteomes" id="UP000315353"/>
    </source>
</evidence>
<evidence type="ECO:0000313" key="11">
    <source>
        <dbReference type="Proteomes" id="UP000185479"/>
    </source>
</evidence>
<reference evidence="9 11" key="1">
    <citation type="submission" date="2014-08" db="EMBL/GenBank/DDBJ databases">
        <title>Complete genome sequence of Corynebacterium flavescens OJ8(T)(=DSM 20296(T)), isolated from cheese.</title>
        <authorList>
            <person name="Ruckert C."/>
            <person name="Albersmeier A."/>
            <person name="Winkler A."/>
            <person name="Kalinowski J."/>
        </authorList>
    </citation>
    <scope>NUCLEOTIDE SEQUENCE [LARGE SCALE GENOMIC DNA]</scope>
    <source>
        <strain evidence="9 11">OJ8</strain>
    </source>
</reference>
<feature type="transmembrane region" description="Helical" evidence="8">
    <location>
        <begin position="179"/>
        <end position="202"/>
    </location>
</feature>
<evidence type="ECO:0000256" key="4">
    <source>
        <dbReference type="ARBA" id="ARBA00022475"/>
    </source>
</evidence>
<dbReference type="EMBL" id="BJNB01000039">
    <property type="protein sequence ID" value="GEB98553.1"/>
    <property type="molecule type" value="Genomic_DNA"/>
</dbReference>
<keyword evidence="11" id="KW-1185">Reference proteome</keyword>
<keyword evidence="7 8" id="KW-0472">Membrane</keyword>
<proteinExistence type="inferred from homology"/>
<dbReference type="AlphaFoldDB" id="A0A1L7CN46"/>
<dbReference type="GO" id="GO:0033214">
    <property type="term" value="P:siderophore-iron import into cell"/>
    <property type="evidence" value="ECO:0007669"/>
    <property type="project" value="TreeGrafter"/>
</dbReference>
<evidence type="ECO:0000256" key="5">
    <source>
        <dbReference type="ARBA" id="ARBA00022692"/>
    </source>
</evidence>
<dbReference type="OrthoDB" id="9782305at2"/>
<evidence type="ECO:0000256" key="6">
    <source>
        <dbReference type="ARBA" id="ARBA00022989"/>
    </source>
</evidence>
<dbReference type="KEGG" id="cfc:CFLV_08685"/>
<feature type="transmembrane region" description="Helical" evidence="8">
    <location>
        <begin position="339"/>
        <end position="358"/>
    </location>
</feature>
<feature type="transmembrane region" description="Helical" evidence="8">
    <location>
        <begin position="222"/>
        <end position="247"/>
    </location>
</feature>
<keyword evidence="4" id="KW-1003">Cell membrane</keyword>
<feature type="transmembrane region" description="Helical" evidence="8">
    <location>
        <begin position="154"/>
        <end position="172"/>
    </location>
</feature>
<comment type="similarity">
    <text evidence="2">Belongs to the binding-protein-dependent transport system permease family. FecCD subfamily.</text>
</comment>
<sequence>MLKTQRSAAGGTKSTYALPRPRGAGGWKVFAYITGGILLLCASILIAVTFGPVSLSPLEVWNIVAHRLGLVSSLSGDITTLQEMTVWNLRLPRALLAALVGAALAMCGVILQSLLRNPLSDPYILGISSGASAGAVLVIVLGVGGSVIGMRGGAFVGAIFSFAVVLLLARMAGGTSDRIVLAGIAATQFFSAITSLVVMLGADPNTTRSVMVWMLGSFGSASWSEVWITCAILVAGMLVCLAVSANLDAMAFGEDAATSLGINIAVLRWMLLFVTAIVTAVAVSTSGAIGFVGLVVPHIARMLVGPGHGRLLPVSMLIGAVMLVWVDSLARTVAEPQEIPVGVFTAVIGVPVFVAVMVKAGGKRS</sequence>
<dbReference type="Proteomes" id="UP000185479">
    <property type="component" value="Chromosome"/>
</dbReference>
<dbReference type="Proteomes" id="UP000315353">
    <property type="component" value="Unassembled WGS sequence"/>
</dbReference>
<keyword evidence="3" id="KW-0813">Transport</keyword>
<dbReference type="CDD" id="cd06550">
    <property type="entry name" value="TM_ABC_iron-siderophores_like"/>
    <property type="match status" value="1"/>
</dbReference>
<accession>A0A1L7CN46</accession>
<dbReference type="Gene3D" id="1.10.3470.10">
    <property type="entry name" value="ABC transporter involved in vitamin B12 uptake, BtuC"/>
    <property type="match status" value="1"/>
</dbReference>
<gene>
    <name evidence="10" type="ORF">CFL01nite_20480</name>
    <name evidence="9" type="ORF">CFLV_08685</name>
</gene>
<dbReference type="InterPro" id="IPR000522">
    <property type="entry name" value="ABC_transptr_permease_BtuC"/>
</dbReference>
<feature type="transmembrane region" description="Helical" evidence="8">
    <location>
        <begin position="29"/>
        <end position="51"/>
    </location>
</feature>
<dbReference type="InterPro" id="IPR037294">
    <property type="entry name" value="ABC_BtuC-like"/>
</dbReference>
<evidence type="ECO:0000313" key="9">
    <source>
        <dbReference type="EMBL" id="APT87267.1"/>
    </source>
</evidence>
<dbReference type="RefSeq" id="WP_075730191.1">
    <property type="nucleotide sequence ID" value="NZ_BJNB01000039.1"/>
</dbReference>
<feature type="transmembrane region" description="Helical" evidence="8">
    <location>
        <begin position="94"/>
        <end position="111"/>
    </location>
</feature>
<dbReference type="GO" id="GO:0005886">
    <property type="term" value="C:plasma membrane"/>
    <property type="evidence" value="ECO:0007669"/>
    <property type="project" value="UniProtKB-SubCell"/>
</dbReference>
<dbReference type="Pfam" id="PF01032">
    <property type="entry name" value="FecCD"/>
    <property type="match status" value="1"/>
</dbReference>
<name>A0A1L7CN46_CORFL</name>
<evidence type="ECO:0000256" key="3">
    <source>
        <dbReference type="ARBA" id="ARBA00022448"/>
    </source>
</evidence>
<feature type="transmembrane region" description="Helical" evidence="8">
    <location>
        <begin position="123"/>
        <end position="148"/>
    </location>
</feature>
<comment type="subcellular location">
    <subcellularLocation>
        <location evidence="1">Cell membrane</location>
        <topology evidence="1">Multi-pass membrane protein</topology>
    </subcellularLocation>
</comment>
<dbReference type="EMBL" id="CP009246">
    <property type="protein sequence ID" value="APT87267.1"/>
    <property type="molecule type" value="Genomic_DNA"/>
</dbReference>
<evidence type="ECO:0000313" key="10">
    <source>
        <dbReference type="EMBL" id="GEB98553.1"/>
    </source>
</evidence>
<dbReference type="SUPFAM" id="SSF81345">
    <property type="entry name" value="ABC transporter involved in vitamin B12 uptake, BtuC"/>
    <property type="match status" value="1"/>
</dbReference>
<feature type="transmembrane region" description="Helical" evidence="8">
    <location>
        <begin position="311"/>
        <end position="333"/>
    </location>
</feature>
<keyword evidence="5 8" id="KW-0812">Transmembrane</keyword>
<organism evidence="9 11">
    <name type="scientific">Corynebacterium flavescens</name>
    <dbReference type="NCBI Taxonomy" id="28028"/>
    <lineage>
        <taxon>Bacteria</taxon>
        <taxon>Bacillati</taxon>
        <taxon>Actinomycetota</taxon>
        <taxon>Actinomycetes</taxon>
        <taxon>Mycobacteriales</taxon>
        <taxon>Corynebacteriaceae</taxon>
        <taxon>Corynebacterium</taxon>
    </lineage>
</organism>
<keyword evidence="6 8" id="KW-1133">Transmembrane helix</keyword>
<dbReference type="FunFam" id="1.10.3470.10:FF:000001">
    <property type="entry name" value="Vitamin B12 ABC transporter permease BtuC"/>
    <property type="match status" value="1"/>
</dbReference>
<reference evidence="10 12" key="2">
    <citation type="submission" date="2019-06" db="EMBL/GenBank/DDBJ databases">
        <title>Whole genome shotgun sequence of Corynebacterium flavescens NBRC 14136.</title>
        <authorList>
            <person name="Hosoyama A."/>
            <person name="Uohara A."/>
            <person name="Ohji S."/>
            <person name="Ichikawa N."/>
        </authorList>
    </citation>
    <scope>NUCLEOTIDE SEQUENCE [LARGE SCALE GENOMIC DNA]</scope>
    <source>
        <strain evidence="10 12">NBRC 14136</strain>
    </source>
</reference>
<protein>
    <submittedName>
        <fullName evidence="9 10">ABC transporter permease</fullName>
    </submittedName>
</protein>
<evidence type="ECO:0000256" key="8">
    <source>
        <dbReference type="SAM" id="Phobius"/>
    </source>
</evidence>
<dbReference type="PANTHER" id="PTHR30472:SF67">
    <property type="entry name" value="PERMEASE OF ABC TRANSPORTER-RELATED"/>
    <property type="match status" value="1"/>
</dbReference>
<dbReference type="GeneID" id="82880788"/>
<evidence type="ECO:0000256" key="7">
    <source>
        <dbReference type="ARBA" id="ARBA00023136"/>
    </source>
</evidence>
<dbReference type="PANTHER" id="PTHR30472">
    <property type="entry name" value="FERRIC ENTEROBACTIN TRANSPORT SYSTEM PERMEASE PROTEIN"/>
    <property type="match status" value="1"/>
</dbReference>
<evidence type="ECO:0000256" key="1">
    <source>
        <dbReference type="ARBA" id="ARBA00004651"/>
    </source>
</evidence>
<evidence type="ECO:0000256" key="2">
    <source>
        <dbReference type="ARBA" id="ARBA00007935"/>
    </source>
</evidence>
<dbReference type="STRING" id="28028.CFLV_08685"/>